<evidence type="ECO:0000313" key="1">
    <source>
        <dbReference type="EMBL" id="QQK07018.1"/>
    </source>
</evidence>
<reference evidence="1 2" key="1">
    <citation type="journal article" date="2022" name="Int. J. Syst. Evol. Microbiol.">
        <title>Miniphocaeibacter halophilus sp. nov., an ammonium-tolerant acetate-producing bacterium isolated from a biogas system.</title>
        <authorList>
            <person name="Schnurer A."/>
            <person name="Singh A."/>
            <person name="Bi S."/>
            <person name="Qiao W."/>
            <person name="Westerholm M."/>
        </authorList>
    </citation>
    <scope>NUCLEOTIDE SEQUENCE [LARGE SCALE GENOMIC DNA]</scope>
    <source>
        <strain evidence="1 2">AMB_01</strain>
    </source>
</reference>
<proteinExistence type="predicted"/>
<name>A0AC61MPF4_9FIRM</name>
<gene>
    <name evidence="1" type="primary">yajC</name>
    <name evidence="1" type="ORF">JFY71_06625</name>
</gene>
<dbReference type="EMBL" id="CP066744">
    <property type="protein sequence ID" value="QQK07018.1"/>
    <property type="molecule type" value="Genomic_DNA"/>
</dbReference>
<keyword evidence="2" id="KW-1185">Reference proteome</keyword>
<organism evidence="1 2">
    <name type="scientific">Miniphocaeibacter halophilus</name>
    <dbReference type="NCBI Taxonomy" id="2931922"/>
    <lineage>
        <taxon>Bacteria</taxon>
        <taxon>Bacillati</taxon>
        <taxon>Bacillota</taxon>
        <taxon>Tissierellia</taxon>
        <taxon>Tissierellales</taxon>
        <taxon>Peptoniphilaceae</taxon>
        <taxon>Miniphocaeibacter</taxon>
    </lineage>
</organism>
<protein>
    <submittedName>
        <fullName evidence="1">Preprotein translocase subunit YajC</fullName>
    </submittedName>
</protein>
<dbReference type="Proteomes" id="UP000595814">
    <property type="component" value="Chromosome"/>
</dbReference>
<evidence type="ECO:0000313" key="2">
    <source>
        <dbReference type="Proteomes" id="UP000595814"/>
    </source>
</evidence>
<sequence length="92" mass="10610">MIWNYVLGSSIALIILIILVILIYSILNYRSVKKRRKYFEDLHKSITIGSEVIFSNGIYGKVRKIQDDYLEIEVKSGAVLKVSRYAVSEIIK</sequence>
<accession>A0AC61MPF4</accession>